<dbReference type="InterPro" id="IPR036890">
    <property type="entry name" value="HATPase_C_sf"/>
</dbReference>
<dbReference type="Gene3D" id="3.30.565.10">
    <property type="entry name" value="Histidine kinase-like ATPase, C-terminal domain"/>
    <property type="match status" value="1"/>
</dbReference>
<gene>
    <name evidence="11" type="ORF">SAMN02745824_2117</name>
</gene>
<feature type="transmembrane region" description="Helical" evidence="9">
    <location>
        <begin position="233"/>
        <end position="256"/>
    </location>
</feature>
<dbReference type="GO" id="GO:0005524">
    <property type="term" value="F:ATP binding"/>
    <property type="evidence" value="ECO:0007669"/>
    <property type="project" value="UniProtKB-KW"/>
</dbReference>
<feature type="transmembrane region" description="Helical" evidence="9">
    <location>
        <begin position="162"/>
        <end position="184"/>
    </location>
</feature>
<evidence type="ECO:0000313" key="11">
    <source>
        <dbReference type="EMBL" id="SIN87259.1"/>
    </source>
</evidence>
<dbReference type="InterPro" id="IPR005467">
    <property type="entry name" value="His_kinase_dom"/>
</dbReference>
<evidence type="ECO:0000256" key="4">
    <source>
        <dbReference type="ARBA" id="ARBA00022679"/>
    </source>
</evidence>
<keyword evidence="9" id="KW-0812">Transmembrane</keyword>
<evidence type="ECO:0000256" key="3">
    <source>
        <dbReference type="ARBA" id="ARBA00022553"/>
    </source>
</evidence>
<evidence type="ECO:0000256" key="2">
    <source>
        <dbReference type="ARBA" id="ARBA00012438"/>
    </source>
</evidence>
<dbReference type="GO" id="GO:0000160">
    <property type="term" value="P:phosphorelay signal transduction system"/>
    <property type="evidence" value="ECO:0007669"/>
    <property type="project" value="UniProtKB-KW"/>
</dbReference>
<organism evidence="11 12">
    <name type="scientific">Parasphingorhabdus marina DSM 22363</name>
    <dbReference type="NCBI Taxonomy" id="1123272"/>
    <lineage>
        <taxon>Bacteria</taxon>
        <taxon>Pseudomonadati</taxon>
        <taxon>Pseudomonadota</taxon>
        <taxon>Alphaproteobacteria</taxon>
        <taxon>Sphingomonadales</taxon>
        <taxon>Sphingomonadaceae</taxon>
        <taxon>Parasphingorhabdus</taxon>
    </lineage>
</organism>
<keyword evidence="5" id="KW-0547">Nucleotide-binding</keyword>
<dbReference type="GO" id="GO:0004673">
    <property type="term" value="F:protein histidine kinase activity"/>
    <property type="evidence" value="ECO:0007669"/>
    <property type="project" value="UniProtKB-EC"/>
</dbReference>
<feature type="transmembrane region" description="Helical" evidence="9">
    <location>
        <begin position="40"/>
        <end position="61"/>
    </location>
</feature>
<keyword evidence="8" id="KW-0902">Two-component regulatory system</keyword>
<name>A0A1N6EW22_9SPHN</name>
<dbReference type="InterPro" id="IPR004358">
    <property type="entry name" value="Sig_transdc_His_kin-like_C"/>
</dbReference>
<feature type="transmembrane region" description="Helical" evidence="9">
    <location>
        <begin position="6"/>
        <end position="28"/>
    </location>
</feature>
<dbReference type="EMBL" id="FSQW01000002">
    <property type="protein sequence ID" value="SIN87259.1"/>
    <property type="molecule type" value="Genomic_DNA"/>
</dbReference>
<evidence type="ECO:0000256" key="5">
    <source>
        <dbReference type="ARBA" id="ARBA00022741"/>
    </source>
</evidence>
<proteinExistence type="predicted"/>
<accession>A0A1N6EW22</accession>
<dbReference type="RefSeq" id="WP_074205206.1">
    <property type="nucleotide sequence ID" value="NZ_FSQW01000002.1"/>
</dbReference>
<dbReference type="SMART" id="SM00387">
    <property type="entry name" value="HATPase_c"/>
    <property type="match status" value="1"/>
</dbReference>
<evidence type="ECO:0000256" key="8">
    <source>
        <dbReference type="ARBA" id="ARBA00023012"/>
    </source>
</evidence>
<feature type="transmembrane region" description="Helical" evidence="9">
    <location>
        <begin position="196"/>
        <end position="213"/>
    </location>
</feature>
<dbReference type="AlphaFoldDB" id="A0A1N6EW22"/>
<feature type="domain" description="Histidine kinase" evidence="10">
    <location>
        <begin position="483"/>
        <end position="685"/>
    </location>
</feature>
<evidence type="ECO:0000313" key="12">
    <source>
        <dbReference type="Proteomes" id="UP000185192"/>
    </source>
</evidence>
<dbReference type="SUPFAM" id="SSF55781">
    <property type="entry name" value="GAF domain-like"/>
    <property type="match status" value="1"/>
</dbReference>
<keyword evidence="4" id="KW-0808">Transferase</keyword>
<feature type="transmembrane region" description="Helical" evidence="9">
    <location>
        <begin position="67"/>
        <end position="84"/>
    </location>
</feature>
<dbReference type="EC" id="2.7.13.3" evidence="2"/>
<dbReference type="InterPro" id="IPR029016">
    <property type="entry name" value="GAF-like_dom_sf"/>
</dbReference>
<dbReference type="NCBIfam" id="TIGR02916">
    <property type="entry name" value="PEP_his_kin"/>
    <property type="match status" value="1"/>
</dbReference>
<evidence type="ECO:0000256" key="6">
    <source>
        <dbReference type="ARBA" id="ARBA00022777"/>
    </source>
</evidence>
<keyword evidence="7" id="KW-0067">ATP-binding</keyword>
<dbReference type="Gene3D" id="3.30.450.40">
    <property type="match status" value="1"/>
</dbReference>
<evidence type="ECO:0000259" key="10">
    <source>
        <dbReference type="PROSITE" id="PS50109"/>
    </source>
</evidence>
<keyword evidence="3" id="KW-0597">Phosphoprotein</keyword>
<keyword evidence="12" id="KW-1185">Reference proteome</keyword>
<dbReference type="Pfam" id="PF02518">
    <property type="entry name" value="HATPase_c"/>
    <property type="match status" value="1"/>
</dbReference>
<dbReference type="InterPro" id="IPR003594">
    <property type="entry name" value="HATPase_dom"/>
</dbReference>
<protein>
    <recommendedName>
        <fullName evidence="2">histidine kinase</fullName>
        <ecNumber evidence="2">2.7.13.3</ecNumber>
    </recommendedName>
</protein>
<feature type="transmembrane region" description="Helical" evidence="9">
    <location>
        <begin position="96"/>
        <end position="117"/>
    </location>
</feature>
<evidence type="ECO:0000256" key="7">
    <source>
        <dbReference type="ARBA" id="ARBA00022840"/>
    </source>
</evidence>
<sequence>MQLVLEQISVFGHGIAAALFAALAIWLFQRKSERNVTQVWLINAIAMTSFWALAVSVEGALSPMASFAESLRNIGWLAFMFALLRTGEGRDEPRTVMYIYAALMLILFSQIVVDLMVPLFEGSPRLSGMAIYTSLVLRMIFSVGALVLVHNLYSISAPETRWGLRLPMASLAAIWTYDLNLYTITYLTQEYPAELLAMRGPAIACIAPILGLASMRNSDWELKLSRSVAFRSLSLVAIGGYLLMMVIIATALQIIGGDYARLAQISFLFGTSVAALLLLPSGKFRSWFKVKLAKNFFQHRYDYRSEWIRFTDTIGRPGDDSAPFHERVVKAIADITDSPAGILLMPDDTGRLTLQSRWNWPSIEVPPRACTTRTVSFFEESGHIVEFDALRAEQDDKCDTRAIPEWMTNDEQTWAAVPLVHFDRLAGLIILARPRINRTLDWEDLDMLRVVGRQVASYLAEARSQESLSEAQRFDEFNRRMAFIMHDIKNLVSQLSLLARNAERHADNPEFRKDMISTLQDSADKMNGLLARLSQHNKSKPEDPRPIKLNLLLQSITDKKRLLHDIQTSQIDDLTIMADPRRVDQILGHLIQNAIDASEEGEPITMSARRRGLSAAIEIRDRGTGMSSEFVRSQLFKPFASSKEGGFGIGAYEARQLAQAMGGRLEVESKEGAGSRFTLILPLATELTDNPNKDADSINERAA</sequence>
<dbReference type="STRING" id="1123272.SAMN02745824_2117"/>
<keyword evidence="9" id="KW-0472">Membrane</keyword>
<dbReference type="PROSITE" id="PS50109">
    <property type="entry name" value="HIS_KIN"/>
    <property type="match status" value="1"/>
</dbReference>
<dbReference type="PANTHER" id="PTHR43065:SF10">
    <property type="entry name" value="PEROXIDE STRESS-ACTIVATED HISTIDINE KINASE MAK3"/>
    <property type="match status" value="1"/>
</dbReference>
<evidence type="ECO:0000256" key="1">
    <source>
        <dbReference type="ARBA" id="ARBA00000085"/>
    </source>
</evidence>
<dbReference type="InterPro" id="IPR003018">
    <property type="entry name" value="GAF"/>
</dbReference>
<keyword evidence="9" id="KW-1133">Transmembrane helix</keyword>
<dbReference type="PRINTS" id="PR00344">
    <property type="entry name" value="BCTRLSENSOR"/>
</dbReference>
<comment type="catalytic activity">
    <reaction evidence="1">
        <text>ATP + protein L-histidine = ADP + protein N-phospho-L-histidine.</text>
        <dbReference type="EC" id="2.7.13.3"/>
    </reaction>
</comment>
<reference evidence="12" key="1">
    <citation type="submission" date="2016-11" db="EMBL/GenBank/DDBJ databases">
        <authorList>
            <person name="Varghese N."/>
            <person name="Submissions S."/>
        </authorList>
    </citation>
    <scope>NUCLEOTIDE SEQUENCE [LARGE SCALE GENOMIC DNA]</scope>
    <source>
        <strain evidence="12">DSM 22363</strain>
    </source>
</reference>
<feature type="transmembrane region" description="Helical" evidence="9">
    <location>
        <begin position="129"/>
        <end position="150"/>
    </location>
</feature>
<dbReference type="Proteomes" id="UP000185192">
    <property type="component" value="Unassembled WGS sequence"/>
</dbReference>
<dbReference type="Pfam" id="PF01590">
    <property type="entry name" value="GAF"/>
    <property type="match status" value="1"/>
</dbReference>
<evidence type="ECO:0000256" key="9">
    <source>
        <dbReference type="SAM" id="Phobius"/>
    </source>
</evidence>
<dbReference type="PANTHER" id="PTHR43065">
    <property type="entry name" value="SENSOR HISTIDINE KINASE"/>
    <property type="match status" value="1"/>
</dbReference>
<dbReference type="InterPro" id="IPR014265">
    <property type="entry name" value="XrtA/PrsK"/>
</dbReference>
<keyword evidence="6 11" id="KW-0418">Kinase</keyword>
<dbReference type="SUPFAM" id="SSF55874">
    <property type="entry name" value="ATPase domain of HSP90 chaperone/DNA topoisomerase II/histidine kinase"/>
    <property type="match status" value="1"/>
</dbReference>